<dbReference type="GO" id="GO:0000981">
    <property type="term" value="F:DNA-binding transcription factor activity, RNA polymerase II-specific"/>
    <property type="evidence" value="ECO:0007669"/>
    <property type="project" value="TreeGrafter"/>
</dbReference>
<accession>A0AAD4NAI0</accession>
<feature type="compositionally biased region" description="Low complexity" evidence="7">
    <location>
        <begin position="117"/>
        <end position="131"/>
    </location>
</feature>
<dbReference type="GO" id="GO:0046983">
    <property type="term" value="F:protein dimerization activity"/>
    <property type="evidence" value="ECO:0007669"/>
    <property type="project" value="InterPro"/>
</dbReference>
<keyword evidence="5" id="KW-0539">Nucleus</keyword>
<evidence type="ECO:0000256" key="7">
    <source>
        <dbReference type="SAM" id="MobiDB-lite"/>
    </source>
</evidence>
<evidence type="ECO:0000256" key="5">
    <source>
        <dbReference type="RuleBase" id="RU003796"/>
    </source>
</evidence>
<dbReference type="Proteomes" id="UP001201812">
    <property type="component" value="Unassembled WGS sequence"/>
</dbReference>
<dbReference type="SMART" id="SM01372">
    <property type="entry name" value="E2F_TDP"/>
    <property type="match status" value="1"/>
</dbReference>
<evidence type="ECO:0000256" key="6">
    <source>
        <dbReference type="SAM" id="Coils"/>
    </source>
</evidence>
<dbReference type="Gene3D" id="6.10.250.540">
    <property type="match status" value="1"/>
</dbReference>
<proteinExistence type="inferred from homology"/>
<keyword evidence="10" id="KW-1185">Reference proteome</keyword>
<gene>
    <name evidence="9" type="ORF">DdX_05173</name>
</gene>
<dbReference type="Gene3D" id="1.10.10.10">
    <property type="entry name" value="Winged helix-like DNA-binding domain superfamily/Winged helix DNA-binding domain"/>
    <property type="match status" value="1"/>
</dbReference>
<protein>
    <submittedName>
        <fullName evidence="9">E2F transcription factor CC-MB domain-containing protein</fullName>
    </submittedName>
</protein>
<reference evidence="9" key="1">
    <citation type="submission" date="2022-01" db="EMBL/GenBank/DDBJ databases">
        <title>Genome Sequence Resource for Two Populations of Ditylenchus destructor, the Migratory Endoparasitic Phytonematode.</title>
        <authorList>
            <person name="Zhang H."/>
            <person name="Lin R."/>
            <person name="Xie B."/>
        </authorList>
    </citation>
    <scope>NUCLEOTIDE SEQUENCE</scope>
    <source>
        <strain evidence="9">BazhouSP</strain>
    </source>
</reference>
<comment type="similarity">
    <text evidence="1 5">Belongs to the E2F/DP family.</text>
</comment>
<dbReference type="Pfam" id="PF16421">
    <property type="entry name" value="E2F_CC-MB"/>
    <property type="match status" value="1"/>
</dbReference>
<evidence type="ECO:0000256" key="2">
    <source>
        <dbReference type="ARBA" id="ARBA00023015"/>
    </source>
</evidence>
<dbReference type="InterPro" id="IPR015633">
    <property type="entry name" value="E2F"/>
</dbReference>
<feature type="compositionally biased region" description="Polar residues" evidence="7">
    <location>
        <begin position="85"/>
        <end position="94"/>
    </location>
</feature>
<dbReference type="GO" id="GO:0090575">
    <property type="term" value="C:RNA polymerase II transcription regulator complex"/>
    <property type="evidence" value="ECO:0007669"/>
    <property type="project" value="TreeGrafter"/>
</dbReference>
<evidence type="ECO:0000256" key="4">
    <source>
        <dbReference type="ARBA" id="ARBA00023163"/>
    </source>
</evidence>
<dbReference type="SUPFAM" id="SSF46785">
    <property type="entry name" value="Winged helix' DNA-binding domain"/>
    <property type="match status" value="1"/>
</dbReference>
<feature type="coiled-coil region" evidence="6">
    <location>
        <begin position="226"/>
        <end position="253"/>
    </location>
</feature>
<evidence type="ECO:0000313" key="10">
    <source>
        <dbReference type="Proteomes" id="UP001201812"/>
    </source>
</evidence>
<dbReference type="InterPro" id="IPR036388">
    <property type="entry name" value="WH-like_DNA-bd_sf"/>
</dbReference>
<dbReference type="InterPro" id="IPR032198">
    <property type="entry name" value="E2F_CC-MB"/>
</dbReference>
<organism evidence="9 10">
    <name type="scientific">Ditylenchus destructor</name>
    <dbReference type="NCBI Taxonomy" id="166010"/>
    <lineage>
        <taxon>Eukaryota</taxon>
        <taxon>Metazoa</taxon>
        <taxon>Ecdysozoa</taxon>
        <taxon>Nematoda</taxon>
        <taxon>Chromadorea</taxon>
        <taxon>Rhabditida</taxon>
        <taxon>Tylenchina</taxon>
        <taxon>Tylenchomorpha</taxon>
        <taxon>Sphaerularioidea</taxon>
        <taxon>Anguinidae</taxon>
        <taxon>Anguininae</taxon>
        <taxon>Ditylenchus</taxon>
    </lineage>
</organism>
<dbReference type="GO" id="GO:0000978">
    <property type="term" value="F:RNA polymerase II cis-regulatory region sequence-specific DNA binding"/>
    <property type="evidence" value="ECO:0007669"/>
    <property type="project" value="InterPro"/>
</dbReference>
<dbReference type="EMBL" id="JAKKPZ010000005">
    <property type="protein sequence ID" value="KAI1720923.1"/>
    <property type="molecule type" value="Genomic_DNA"/>
</dbReference>
<sequence>MTHGSYRSATARGAKRREDPNTAHKPTNTHLFPQHQEGATAKDRRQAYNKQRSNSHRNFHSSEQAHHKSGEGANLVDNRERNNKSRSMSSTQMEANGDANVEGENAQKKRLNRRSTRSNNKSNRIRSSSITSKEEGADYDECTTRESQSIATLSEIFFSFLHSTPTGFIDVPKAMTQLKLSNQRRIYDILHVLQGIGVVEKHAKNIIYWQGGERAVRLRPEQKEYIGQLKTDMTELERQENELDEDIRCLRQSIRNVCEEPRNCHLLYSTHEEILQIFPGSLCIAVNAPLNASINMKNINELLDPEAKKYEMSISSPFGHVKMRALNHKARVLHIQNDNPEDTTCETPNTDYCEALDEFDFATNN</sequence>
<feature type="domain" description="E2F/DP family winged-helix DNA-binding" evidence="8">
    <location>
        <begin position="145"/>
        <end position="211"/>
    </location>
</feature>
<dbReference type="InterPro" id="IPR003316">
    <property type="entry name" value="E2F_WHTH_DNA-bd_dom"/>
</dbReference>
<evidence type="ECO:0000256" key="3">
    <source>
        <dbReference type="ARBA" id="ARBA00023125"/>
    </source>
</evidence>
<keyword evidence="4 5" id="KW-0804">Transcription</keyword>
<keyword evidence="3 5" id="KW-0238">DNA-binding</keyword>
<name>A0AAD4NAI0_9BILA</name>
<comment type="caution">
    <text evidence="9">The sequence shown here is derived from an EMBL/GenBank/DDBJ whole genome shotgun (WGS) entry which is preliminary data.</text>
</comment>
<evidence type="ECO:0000256" key="1">
    <source>
        <dbReference type="ARBA" id="ARBA00010940"/>
    </source>
</evidence>
<keyword evidence="2 5" id="KW-0805">Transcription regulation</keyword>
<dbReference type="InterPro" id="IPR036390">
    <property type="entry name" value="WH_DNA-bd_sf"/>
</dbReference>
<feature type="region of interest" description="Disordered" evidence="7">
    <location>
        <begin position="1"/>
        <end position="141"/>
    </location>
</feature>
<evidence type="ECO:0000259" key="8">
    <source>
        <dbReference type="SMART" id="SM01372"/>
    </source>
</evidence>
<dbReference type="InterPro" id="IPR037241">
    <property type="entry name" value="E2F-DP_heterodim"/>
</dbReference>
<dbReference type="SUPFAM" id="SSF144074">
    <property type="entry name" value="E2F-DP heterodimerization region"/>
    <property type="match status" value="1"/>
</dbReference>
<evidence type="ECO:0000313" key="9">
    <source>
        <dbReference type="EMBL" id="KAI1720923.1"/>
    </source>
</evidence>
<dbReference type="AlphaFoldDB" id="A0AAD4NAI0"/>
<dbReference type="PANTHER" id="PTHR12081:SF18">
    <property type="entry name" value="TRANSCRIPTION FACTOR E2F2-RELATED"/>
    <property type="match status" value="1"/>
</dbReference>
<dbReference type="PANTHER" id="PTHR12081">
    <property type="entry name" value="TRANSCRIPTION FACTOR E2F"/>
    <property type="match status" value="1"/>
</dbReference>
<dbReference type="Pfam" id="PF02319">
    <property type="entry name" value="WHD_E2F_TDP"/>
    <property type="match status" value="1"/>
</dbReference>
<keyword evidence="6" id="KW-0175">Coiled coil</keyword>
<comment type="subcellular location">
    <subcellularLocation>
        <location evidence="5">Nucleus</location>
    </subcellularLocation>
</comment>